<feature type="compositionally biased region" description="Basic and acidic residues" evidence="1">
    <location>
        <begin position="45"/>
        <end position="55"/>
    </location>
</feature>
<accession>A0A3B3QLK4</accession>
<sequence length="103" mass="12124">VLEYKQAYHHQHRVGDYVRIAKCGQEHGVGQGANHLSPGQPVGAGRRETHDERQKVRQHVVRIRHQRYRVSHVSGYNLCKEKRHRENDHENQNVMKSDQRNCN</sequence>
<dbReference type="Proteomes" id="UP000261540">
    <property type="component" value="Unplaced"/>
</dbReference>
<evidence type="ECO:0000256" key="1">
    <source>
        <dbReference type="SAM" id="MobiDB-lite"/>
    </source>
</evidence>
<dbReference type="Ensembl" id="ENSPKIT00000030324.1">
    <property type="protein sequence ID" value="ENSPKIP00000006301.1"/>
    <property type="gene ID" value="ENSPKIG00000022635.1"/>
</dbReference>
<reference evidence="2" key="1">
    <citation type="submission" date="2025-08" db="UniProtKB">
        <authorList>
            <consortium name="Ensembl"/>
        </authorList>
    </citation>
    <scope>IDENTIFICATION</scope>
</reference>
<protein>
    <submittedName>
        <fullName evidence="2">Uncharacterized protein</fullName>
    </submittedName>
</protein>
<dbReference type="AlphaFoldDB" id="A0A3B3QLK4"/>
<evidence type="ECO:0000313" key="3">
    <source>
        <dbReference type="Proteomes" id="UP000261540"/>
    </source>
</evidence>
<organism evidence="2 3">
    <name type="scientific">Paramormyrops kingsleyae</name>
    <dbReference type="NCBI Taxonomy" id="1676925"/>
    <lineage>
        <taxon>Eukaryota</taxon>
        <taxon>Metazoa</taxon>
        <taxon>Chordata</taxon>
        <taxon>Craniata</taxon>
        <taxon>Vertebrata</taxon>
        <taxon>Euteleostomi</taxon>
        <taxon>Actinopterygii</taxon>
        <taxon>Neopterygii</taxon>
        <taxon>Teleostei</taxon>
        <taxon>Osteoglossocephala</taxon>
        <taxon>Osteoglossomorpha</taxon>
        <taxon>Osteoglossiformes</taxon>
        <taxon>Mormyridae</taxon>
        <taxon>Paramormyrops</taxon>
    </lineage>
</organism>
<proteinExistence type="predicted"/>
<feature type="compositionally biased region" description="Polar residues" evidence="1">
    <location>
        <begin position="92"/>
        <end position="103"/>
    </location>
</feature>
<reference evidence="2" key="2">
    <citation type="submission" date="2025-09" db="UniProtKB">
        <authorList>
            <consortium name="Ensembl"/>
        </authorList>
    </citation>
    <scope>IDENTIFICATION</scope>
</reference>
<feature type="region of interest" description="Disordered" evidence="1">
    <location>
        <begin position="80"/>
        <end position="103"/>
    </location>
</feature>
<keyword evidence="3" id="KW-1185">Reference proteome</keyword>
<evidence type="ECO:0000313" key="2">
    <source>
        <dbReference type="Ensembl" id="ENSPKIP00000006301.1"/>
    </source>
</evidence>
<feature type="region of interest" description="Disordered" evidence="1">
    <location>
        <begin position="29"/>
        <end position="57"/>
    </location>
</feature>
<name>A0A3B3QLK4_9TELE</name>